<keyword evidence="2" id="KW-1185">Reference proteome</keyword>
<organism evidence="1 2">
    <name type="scientific">Entomophthora muscae</name>
    <dbReference type="NCBI Taxonomy" id="34485"/>
    <lineage>
        <taxon>Eukaryota</taxon>
        <taxon>Fungi</taxon>
        <taxon>Fungi incertae sedis</taxon>
        <taxon>Zoopagomycota</taxon>
        <taxon>Entomophthoromycotina</taxon>
        <taxon>Entomophthoromycetes</taxon>
        <taxon>Entomophthorales</taxon>
        <taxon>Entomophthoraceae</taxon>
        <taxon>Entomophthora</taxon>
    </lineage>
</organism>
<gene>
    <name evidence="1" type="primary">rec14_1</name>
    <name evidence="1" type="ORF">DSO57_1031104</name>
</gene>
<sequence>MESVEPIETKHNQAVWGLASSSRNQLISGSLDGSVKIWAFKDEKLSQEADFPNSHSLGVTCTDISSSGEVALSTALDNKIVIYDMNTLRVARQIQVNAGAAFKACFSPDGTRIAACGRLGKVVLYSTETGELQDTIDTLSGQFLMSIKFAPCGGYFACGTNQGVIYTFDVVNLSVYRKFTVHHLPIRALAYSPDGYKLAAGCDDGRITIYDPTYQSVLGSLIGHSSWITSMQIVREDIGDVLLSGSCDTSLRFWDLTNMSSIANLKVGGEVSNLPYQVWCAAQLKLPGRLSKVVAGLESGFLSLYDQPFFKSK</sequence>
<accession>A0ACC2S2K8</accession>
<evidence type="ECO:0000313" key="1">
    <source>
        <dbReference type="EMBL" id="KAJ9056617.1"/>
    </source>
</evidence>
<proteinExistence type="predicted"/>
<dbReference type="EMBL" id="QTSX02005900">
    <property type="protein sequence ID" value="KAJ9056617.1"/>
    <property type="molecule type" value="Genomic_DNA"/>
</dbReference>
<comment type="caution">
    <text evidence="1">The sequence shown here is derived from an EMBL/GenBank/DDBJ whole genome shotgun (WGS) entry which is preliminary data.</text>
</comment>
<reference evidence="1" key="1">
    <citation type="submission" date="2022-04" db="EMBL/GenBank/DDBJ databases">
        <title>Genome of the entomopathogenic fungus Entomophthora muscae.</title>
        <authorList>
            <person name="Elya C."/>
            <person name="Lovett B.R."/>
            <person name="Lee E."/>
            <person name="Macias A.M."/>
            <person name="Hajek A.E."/>
            <person name="De Bivort B.L."/>
            <person name="Kasson M.T."/>
            <person name="De Fine Licht H.H."/>
            <person name="Stajich J.E."/>
        </authorList>
    </citation>
    <scope>NUCLEOTIDE SEQUENCE</scope>
    <source>
        <strain evidence="1">Berkeley</strain>
    </source>
</reference>
<dbReference type="Proteomes" id="UP001165960">
    <property type="component" value="Unassembled WGS sequence"/>
</dbReference>
<name>A0ACC2S2K8_9FUNG</name>
<protein>
    <submittedName>
        <fullName evidence="1">Ski complex subunit Rec14</fullName>
    </submittedName>
</protein>
<evidence type="ECO:0000313" key="2">
    <source>
        <dbReference type="Proteomes" id="UP001165960"/>
    </source>
</evidence>